<evidence type="ECO:0000256" key="3">
    <source>
        <dbReference type="ARBA" id="ARBA00022603"/>
    </source>
</evidence>
<dbReference type="PANTHER" id="PTHR13393">
    <property type="entry name" value="SAM-DEPENDENT METHYLTRANSFERASE"/>
    <property type="match status" value="1"/>
</dbReference>
<comment type="catalytic activity">
    <reaction evidence="6">
        <text>adenosine(1618) in 23S rRNA + S-adenosyl-L-methionine = N(6)-methyladenosine(1618) in 23S rRNA + S-adenosyl-L-homocysteine + H(+)</text>
        <dbReference type="Rhea" id="RHEA:16497"/>
        <dbReference type="Rhea" id="RHEA-COMP:10229"/>
        <dbReference type="Rhea" id="RHEA-COMP:10231"/>
        <dbReference type="ChEBI" id="CHEBI:15378"/>
        <dbReference type="ChEBI" id="CHEBI:57856"/>
        <dbReference type="ChEBI" id="CHEBI:59789"/>
        <dbReference type="ChEBI" id="CHEBI:74411"/>
        <dbReference type="ChEBI" id="CHEBI:74449"/>
        <dbReference type="EC" id="2.1.1.181"/>
    </reaction>
</comment>
<evidence type="ECO:0000256" key="1">
    <source>
        <dbReference type="ARBA" id="ARBA00022490"/>
    </source>
</evidence>
<keyword evidence="2 6" id="KW-0698">rRNA processing</keyword>
<dbReference type="Gene3D" id="3.40.50.150">
    <property type="entry name" value="Vaccinia Virus protein VP39"/>
    <property type="match status" value="1"/>
</dbReference>
<keyword evidence="5 6" id="KW-0949">S-adenosyl-L-methionine</keyword>
<dbReference type="CDD" id="cd02440">
    <property type="entry name" value="AdoMet_MTases"/>
    <property type="match status" value="1"/>
</dbReference>
<dbReference type="EMBL" id="SGIT01000001">
    <property type="protein sequence ID" value="RZF62259.1"/>
    <property type="molecule type" value="Genomic_DNA"/>
</dbReference>
<dbReference type="InterPro" id="IPR002052">
    <property type="entry name" value="DNA_methylase_N6_adenine_CS"/>
</dbReference>
<evidence type="ECO:0000256" key="4">
    <source>
        <dbReference type="ARBA" id="ARBA00022679"/>
    </source>
</evidence>
<evidence type="ECO:0000313" key="7">
    <source>
        <dbReference type="EMBL" id="RZF62259.1"/>
    </source>
</evidence>
<comment type="similarity">
    <text evidence="6">Belongs to the methyltransferase superfamily. METTL16/RlmF family.</text>
</comment>
<dbReference type="PROSITE" id="PS00092">
    <property type="entry name" value="N6_MTASE"/>
    <property type="match status" value="1"/>
</dbReference>
<dbReference type="OrthoDB" id="1115728at2"/>
<keyword evidence="4 6" id="KW-0808">Transferase</keyword>
<evidence type="ECO:0000313" key="8">
    <source>
        <dbReference type="Proteomes" id="UP000292855"/>
    </source>
</evidence>
<keyword evidence="8" id="KW-1185">Reference proteome</keyword>
<comment type="caution">
    <text evidence="7">The sequence shown here is derived from an EMBL/GenBank/DDBJ whole genome shotgun (WGS) entry which is preliminary data.</text>
</comment>
<dbReference type="PIRSF" id="PIRSF029038">
    <property type="entry name" value="Mtase_YbiN_prd"/>
    <property type="match status" value="1"/>
</dbReference>
<dbReference type="GO" id="GO:0070475">
    <property type="term" value="P:rRNA base methylation"/>
    <property type="evidence" value="ECO:0007669"/>
    <property type="project" value="TreeGrafter"/>
</dbReference>
<dbReference type="InterPro" id="IPR010286">
    <property type="entry name" value="METTL16/RlmF"/>
</dbReference>
<evidence type="ECO:0000256" key="6">
    <source>
        <dbReference type="HAMAP-Rule" id="MF_01848"/>
    </source>
</evidence>
<dbReference type="HAMAP" id="MF_01848">
    <property type="entry name" value="23SrRNA_methyltr_F"/>
    <property type="match status" value="1"/>
</dbReference>
<dbReference type="InterPro" id="IPR016909">
    <property type="entry name" value="rRNA_lsu_MeTfrase_F"/>
</dbReference>
<dbReference type="Proteomes" id="UP000292855">
    <property type="component" value="Unassembled WGS sequence"/>
</dbReference>
<comment type="subcellular location">
    <subcellularLocation>
        <location evidence="6">Cytoplasm</location>
    </subcellularLocation>
</comment>
<sequence length="302" mass="34382">MDSKNKKKNVLHPRNIHQSGYDFPKLAEANPALKDYIIETAFGTISIDFANPKAVIELNKALLMAYYNVQNWSILKNSLCPPVPGRADYIHYAADLLAAENNGIIPTGPQIHVLDIGTGSSMIYPILGERIYGWRFLGTDIDITALNHARSLVKKNSGLAKKIVFQQQEDKRHIFEGILHKDDYFDLVVCNPPFYKSREENWQKTSKKFHALHKNKEALPVQNFGGHPNELWCEGGERKFVRDMINESMRFKAQLGWVTSLVSNKENLEPLIAVLEYNKAAKVEIINIAQGQKAIRILAWKW</sequence>
<evidence type="ECO:0000256" key="2">
    <source>
        <dbReference type="ARBA" id="ARBA00022552"/>
    </source>
</evidence>
<dbReference type="GO" id="GO:0003676">
    <property type="term" value="F:nucleic acid binding"/>
    <property type="evidence" value="ECO:0007669"/>
    <property type="project" value="InterPro"/>
</dbReference>
<evidence type="ECO:0000256" key="5">
    <source>
        <dbReference type="ARBA" id="ARBA00022691"/>
    </source>
</evidence>
<dbReference type="Pfam" id="PF05971">
    <property type="entry name" value="Methyltransf_10"/>
    <property type="match status" value="1"/>
</dbReference>
<accession>A0A4Q6XZ61</accession>
<organism evidence="7 8">
    <name type="scientific">Sphingobacterium corticibacterium</name>
    <dbReference type="NCBI Taxonomy" id="2484746"/>
    <lineage>
        <taxon>Bacteria</taxon>
        <taxon>Pseudomonadati</taxon>
        <taxon>Bacteroidota</taxon>
        <taxon>Sphingobacteriia</taxon>
        <taxon>Sphingobacteriales</taxon>
        <taxon>Sphingobacteriaceae</taxon>
        <taxon>Sphingobacterium</taxon>
    </lineage>
</organism>
<dbReference type="GO" id="GO:0052907">
    <property type="term" value="F:23S rRNA (adenine(1618)-N(6))-methyltransferase activity"/>
    <property type="evidence" value="ECO:0007669"/>
    <property type="project" value="UniProtKB-EC"/>
</dbReference>
<dbReference type="GO" id="GO:0005737">
    <property type="term" value="C:cytoplasm"/>
    <property type="evidence" value="ECO:0007669"/>
    <property type="project" value="UniProtKB-SubCell"/>
</dbReference>
<dbReference type="AlphaFoldDB" id="A0A4Q6XZ61"/>
<dbReference type="SUPFAM" id="SSF53335">
    <property type="entry name" value="S-adenosyl-L-methionine-dependent methyltransferases"/>
    <property type="match status" value="1"/>
</dbReference>
<keyword evidence="1 6" id="KW-0963">Cytoplasm</keyword>
<gene>
    <name evidence="6 7" type="primary">rlmF</name>
    <name evidence="7" type="ORF">EWE74_05520</name>
</gene>
<dbReference type="RefSeq" id="WP_130140488.1">
    <property type="nucleotide sequence ID" value="NZ_SGIT01000001.1"/>
</dbReference>
<name>A0A4Q6XZ61_9SPHI</name>
<dbReference type="InterPro" id="IPR029063">
    <property type="entry name" value="SAM-dependent_MTases_sf"/>
</dbReference>
<comment type="function">
    <text evidence="6">Specifically methylates the adenine in position 1618 of 23S rRNA.</text>
</comment>
<reference evidence="7 8" key="1">
    <citation type="submission" date="2019-02" db="EMBL/GenBank/DDBJ databases">
        <authorList>
            <person name="Li Y."/>
        </authorList>
    </citation>
    <scope>NUCLEOTIDE SEQUENCE [LARGE SCALE GENOMIC DNA]</scope>
    <source>
        <strain evidence="7 8">30C10-4-7</strain>
    </source>
</reference>
<dbReference type="EC" id="2.1.1.181" evidence="6"/>
<dbReference type="PANTHER" id="PTHR13393:SF0">
    <property type="entry name" value="RNA N6-ADENOSINE-METHYLTRANSFERASE METTL16"/>
    <property type="match status" value="1"/>
</dbReference>
<protein>
    <recommendedName>
        <fullName evidence="6">Ribosomal RNA large subunit methyltransferase F</fullName>
        <ecNumber evidence="6">2.1.1.181</ecNumber>
    </recommendedName>
    <alternativeName>
        <fullName evidence="6">23S rRNA mA1618 methyltransferase</fullName>
    </alternativeName>
    <alternativeName>
        <fullName evidence="6">rRNA adenine N-6-methyltransferase</fullName>
    </alternativeName>
</protein>
<keyword evidence="3 6" id="KW-0489">Methyltransferase</keyword>
<proteinExistence type="inferred from homology"/>
<dbReference type="NCBIfam" id="NF008725">
    <property type="entry name" value="PRK11727.1"/>
    <property type="match status" value="1"/>
</dbReference>